<gene>
    <name evidence="4" type="primary">PCMP-H32</name>
    <name evidence="4" type="ORF">KSP39_PZI017055</name>
</gene>
<protein>
    <submittedName>
        <fullName evidence="4">Pentatricopeptide repeat-containing protein</fullName>
    </submittedName>
</protein>
<evidence type="ECO:0000313" key="5">
    <source>
        <dbReference type="Proteomes" id="UP001418222"/>
    </source>
</evidence>
<dbReference type="Pfam" id="PF13041">
    <property type="entry name" value="PPR_2"/>
    <property type="match status" value="2"/>
</dbReference>
<dbReference type="Proteomes" id="UP001418222">
    <property type="component" value="Unassembled WGS sequence"/>
</dbReference>
<dbReference type="PANTHER" id="PTHR47926">
    <property type="entry name" value="PENTATRICOPEPTIDE REPEAT-CONTAINING PROTEIN"/>
    <property type="match status" value="1"/>
</dbReference>
<proteinExistence type="predicted"/>
<feature type="repeat" description="PPR" evidence="2">
    <location>
        <begin position="111"/>
        <end position="145"/>
    </location>
</feature>
<dbReference type="InterPro" id="IPR002885">
    <property type="entry name" value="PPR_rpt"/>
</dbReference>
<dbReference type="GO" id="GO:0009451">
    <property type="term" value="P:RNA modification"/>
    <property type="evidence" value="ECO:0007669"/>
    <property type="project" value="InterPro"/>
</dbReference>
<dbReference type="Pfam" id="PF20431">
    <property type="entry name" value="E_motif"/>
    <property type="match status" value="1"/>
</dbReference>
<keyword evidence="3" id="KW-1133">Transmembrane helix</keyword>
<accession>A0AAP0B7Y7</accession>
<dbReference type="InterPro" id="IPR046848">
    <property type="entry name" value="E_motif"/>
</dbReference>
<dbReference type="InterPro" id="IPR011990">
    <property type="entry name" value="TPR-like_helical_dom_sf"/>
</dbReference>
<reference evidence="4 5" key="1">
    <citation type="journal article" date="2022" name="Nat. Plants">
        <title>Genomes of leafy and leafless Platanthera orchids illuminate the evolution of mycoheterotrophy.</title>
        <authorList>
            <person name="Li M.H."/>
            <person name="Liu K.W."/>
            <person name="Li Z."/>
            <person name="Lu H.C."/>
            <person name="Ye Q.L."/>
            <person name="Zhang D."/>
            <person name="Wang J.Y."/>
            <person name="Li Y.F."/>
            <person name="Zhong Z.M."/>
            <person name="Liu X."/>
            <person name="Yu X."/>
            <person name="Liu D.K."/>
            <person name="Tu X.D."/>
            <person name="Liu B."/>
            <person name="Hao Y."/>
            <person name="Liao X.Y."/>
            <person name="Jiang Y.T."/>
            <person name="Sun W.H."/>
            <person name="Chen J."/>
            <person name="Chen Y.Q."/>
            <person name="Ai Y."/>
            <person name="Zhai J.W."/>
            <person name="Wu S.S."/>
            <person name="Zhou Z."/>
            <person name="Hsiao Y.Y."/>
            <person name="Wu W.L."/>
            <person name="Chen Y.Y."/>
            <person name="Lin Y.F."/>
            <person name="Hsu J.L."/>
            <person name="Li C.Y."/>
            <person name="Wang Z.W."/>
            <person name="Zhao X."/>
            <person name="Zhong W.Y."/>
            <person name="Ma X.K."/>
            <person name="Ma L."/>
            <person name="Huang J."/>
            <person name="Chen G.Z."/>
            <person name="Huang M.Z."/>
            <person name="Huang L."/>
            <person name="Peng D.H."/>
            <person name="Luo Y.B."/>
            <person name="Zou S.Q."/>
            <person name="Chen S.P."/>
            <person name="Lan S."/>
            <person name="Tsai W.C."/>
            <person name="Van de Peer Y."/>
            <person name="Liu Z.J."/>
        </authorList>
    </citation>
    <scope>NUCLEOTIDE SEQUENCE [LARGE SCALE GENOMIC DNA]</scope>
    <source>
        <strain evidence="4">Lor287</strain>
    </source>
</reference>
<dbReference type="PROSITE" id="PS51375">
    <property type="entry name" value="PPR"/>
    <property type="match status" value="4"/>
</dbReference>
<evidence type="ECO:0000256" key="3">
    <source>
        <dbReference type="SAM" id="Phobius"/>
    </source>
</evidence>
<dbReference type="Pfam" id="PF01535">
    <property type="entry name" value="PPR"/>
    <property type="match status" value="3"/>
</dbReference>
<dbReference type="EMBL" id="JBBWWQ010000014">
    <property type="protein sequence ID" value="KAK8930633.1"/>
    <property type="molecule type" value="Genomic_DNA"/>
</dbReference>
<feature type="repeat" description="PPR" evidence="2">
    <location>
        <begin position="181"/>
        <end position="211"/>
    </location>
</feature>
<dbReference type="GO" id="GO:0003723">
    <property type="term" value="F:RNA binding"/>
    <property type="evidence" value="ECO:0007669"/>
    <property type="project" value="InterPro"/>
</dbReference>
<keyword evidence="3" id="KW-0472">Membrane</keyword>
<name>A0AAP0B7Y7_9ASPA</name>
<evidence type="ECO:0000256" key="1">
    <source>
        <dbReference type="ARBA" id="ARBA00022737"/>
    </source>
</evidence>
<keyword evidence="5" id="KW-1185">Reference proteome</keyword>
<dbReference type="FunFam" id="1.25.40.10:FF:000361">
    <property type="entry name" value="Pentatricopeptide repeat-containing protein chloroplastic"/>
    <property type="match status" value="1"/>
</dbReference>
<keyword evidence="3" id="KW-0812">Transmembrane</keyword>
<dbReference type="NCBIfam" id="TIGR00756">
    <property type="entry name" value="PPR"/>
    <property type="match status" value="3"/>
</dbReference>
<dbReference type="AlphaFoldDB" id="A0AAP0B7Y7"/>
<comment type="caution">
    <text evidence="4">The sequence shown here is derived from an EMBL/GenBank/DDBJ whole genome shotgun (WGS) entry which is preliminary data.</text>
</comment>
<dbReference type="Gene3D" id="1.25.40.10">
    <property type="entry name" value="Tetratricopeptide repeat domain"/>
    <property type="match status" value="3"/>
</dbReference>
<evidence type="ECO:0000256" key="2">
    <source>
        <dbReference type="PROSITE-ProRule" id="PRU00708"/>
    </source>
</evidence>
<organism evidence="4 5">
    <name type="scientific">Platanthera zijinensis</name>
    <dbReference type="NCBI Taxonomy" id="2320716"/>
    <lineage>
        <taxon>Eukaryota</taxon>
        <taxon>Viridiplantae</taxon>
        <taxon>Streptophyta</taxon>
        <taxon>Embryophyta</taxon>
        <taxon>Tracheophyta</taxon>
        <taxon>Spermatophyta</taxon>
        <taxon>Magnoliopsida</taxon>
        <taxon>Liliopsida</taxon>
        <taxon>Asparagales</taxon>
        <taxon>Orchidaceae</taxon>
        <taxon>Orchidoideae</taxon>
        <taxon>Orchideae</taxon>
        <taxon>Orchidinae</taxon>
        <taxon>Platanthera</taxon>
    </lineage>
</organism>
<sequence length="498" mass="56351">MVVRLLTQDAFRWNAVLGGLLTANCPQKAFFGFLYMRGRRVRVDGYTILLLLKAFTLLPAFIFPSERLHSYVFKLGFESNIIVQTSLLKTYGLFGNLQSAFKVFDETPQKDIVLWNALIAAYEQSGHPSIAAECLRSMFNGNVRPNEVTLVSIISSFSQLAALAHGRVAHGYAIKNLIRFDSFVQNTLIRLYCRCGRMRAARRIFEKMRGRNEVSWSTMINGYTDTGRLTLALDLFKNMVAADVIPDEVTVLSVVTMCMNLGSFELGKWIDDYVTRSRYRGIIRLENALIGMHSKCGDIRRSCEIFNLMKVRNVVSWTSMIQGLALHGHGMDALTRFAQMQREGFWPDEILFLAILSACNYANLVAEGRKCFKSMVLEYELMPWMEHYGVMVDMLCRGGLLNEAFEIISGMHIKPDGVIWRTLIRASQEEGQVGIVGQFIDLLIKIEPENSENYIMKSSLHGINGEWNNVEDVRHEMGTSGVSKKSPGCSWIEAKHLA</sequence>
<feature type="repeat" description="PPR" evidence="2">
    <location>
        <begin position="313"/>
        <end position="347"/>
    </location>
</feature>
<feature type="transmembrane region" description="Helical" evidence="3">
    <location>
        <begin position="43"/>
        <end position="63"/>
    </location>
</feature>
<keyword evidence="1" id="KW-0677">Repeat</keyword>
<evidence type="ECO:0000313" key="4">
    <source>
        <dbReference type="EMBL" id="KAK8930633.1"/>
    </source>
</evidence>
<dbReference type="FunFam" id="1.25.40.10:FF:000090">
    <property type="entry name" value="Pentatricopeptide repeat-containing protein, chloroplastic"/>
    <property type="match status" value="1"/>
</dbReference>
<dbReference type="PANTHER" id="PTHR47926:SF412">
    <property type="entry name" value="PENTATRICOPEPTIDE REPEAT-CONTAINING PROTEIN"/>
    <property type="match status" value="1"/>
</dbReference>
<dbReference type="InterPro" id="IPR046960">
    <property type="entry name" value="PPR_At4g14850-like_plant"/>
</dbReference>
<feature type="repeat" description="PPR" evidence="2">
    <location>
        <begin position="212"/>
        <end position="246"/>
    </location>
</feature>
<dbReference type="Pfam" id="PF12854">
    <property type="entry name" value="PPR_1"/>
    <property type="match status" value="1"/>
</dbReference>